<name>A0A3A6PF45_9BACL</name>
<dbReference type="RefSeq" id="WP_120109204.1">
    <property type="nucleotide sequence ID" value="NZ_QXQB01000002.1"/>
</dbReference>
<dbReference type="AlphaFoldDB" id="A0A3A6PF45"/>
<keyword evidence="1" id="KW-0472">Membrane</keyword>
<protein>
    <submittedName>
        <fullName evidence="2">Uncharacterized protein</fullName>
    </submittedName>
</protein>
<comment type="caution">
    <text evidence="2">The sequence shown here is derived from an EMBL/GenBank/DDBJ whole genome shotgun (WGS) entry which is preliminary data.</text>
</comment>
<dbReference type="OrthoDB" id="2591864at2"/>
<evidence type="ECO:0000256" key="1">
    <source>
        <dbReference type="SAM" id="Phobius"/>
    </source>
</evidence>
<evidence type="ECO:0000313" key="2">
    <source>
        <dbReference type="EMBL" id="RJX39587.1"/>
    </source>
</evidence>
<accession>A0A3A6PF45</accession>
<dbReference type="Proteomes" id="UP000267798">
    <property type="component" value="Unassembled WGS sequence"/>
</dbReference>
<feature type="transmembrane region" description="Helical" evidence="1">
    <location>
        <begin position="175"/>
        <end position="195"/>
    </location>
</feature>
<keyword evidence="1" id="KW-1133">Transmembrane helix</keyword>
<feature type="transmembrane region" description="Helical" evidence="1">
    <location>
        <begin position="6"/>
        <end position="26"/>
    </location>
</feature>
<keyword evidence="1" id="KW-0812">Transmembrane</keyword>
<proteinExistence type="predicted"/>
<keyword evidence="3" id="KW-1185">Reference proteome</keyword>
<organism evidence="2 3">
    <name type="scientific">Paenibacillus pinisoli</name>
    <dbReference type="NCBI Taxonomy" id="1276110"/>
    <lineage>
        <taxon>Bacteria</taxon>
        <taxon>Bacillati</taxon>
        <taxon>Bacillota</taxon>
        <taxon>Bacilli</taxon>
        <taxon>Bacillales</taxon>
        <taxon>Paenibacillaceae</taxon>
        <taxon>Paenibacillus</taxon>
    </lineage>
</organism>
<dbReference type="EMBL" id="QXQB01000002">
    <property type="protein sequence ID" value="RJX39587.1"/>
    <property type="molecule type" value="Genomic_DNA"/>
</dbReference>
<gene>
    <name evidence="2" type="ORF">D3P09_09230</name>
</gene>
<reference evidence="2 3" key="1">
    <citation type="submission" date="2018-09" db="EMBL/GenBank/DDBJ databases">
        <title>Paenibacillus aracenensis nov. sp. isolated from a cave in southern Spain.</title>
        <authorList>
            <person name="Jurado V."/>
            <person name="Gutierrez-Patricio S."/>
            <person name="Gonzalez-Pimentel J.L."/>
            <person name="Miller A.Z."/>
            <person name="Laiz L."/>
            <person name="Saiz-Jimenez C."/>
        </authorList>
    </citation>
    <scope>NUCLEOTIDE SEQUENCE [LARGE SCALE GENOMIC DNA]</scope>
    <source>
        <strain evidence="2 3">JCM 19203</strain>
    </source>
</reference>
<feature type="transmembrane region" description="Helical" evidence="1">
    <location>
        <begin position="201"/>
        <end position="221"/>
    </location>
</feature>
<evidence type="ECO:0000313" key="3">
    <source>
        <dbReference type="Proteomes" id="UP000267798"/>
    </source>
</evidence>
<sequence>MEIDFIKYLPVAAAVVSASLGYIYGIRSKKNDRLIQFTQENLKEIYSPMYHEMDKILDKTMSAENREKLLDLYFDKYTATDIPVYKLGSLELLDILYDLRDKYKNFKVVRDKEKWEDFWWDFKNNLYHKVKQGYRNSIGLLYRDFKWQQYVQSKPYWKRLYFESMRFLFETAKGSNVLAALLVYFSGSFALIGIDFFPDDFWKFCIMILGMSIVATIALMMPNIEYITLTSNSRNSFTRKVIKKHFPKILEKWDKFLVGKKNYDDVPIMHDKRFF</sequence>